<dbReference type="KEGG" id="mpd:MCP_0188"/>
<name>D1YUY8_METPS</name>
<dbReference type="EMBL" id="AP011532">
    <property type="protein sequence ID" value="BAI60260.1"/>
    <property type="molecule type" value="Genomic_DNA"/>
</dbReference>
<sequence>MKIEREAYETATAAGMESEVPLLLVGDKGIITDILVVPCMDSADYSMTRLRYITPMGMHVYGKVITKNDTKLGPGLNLIQEDGRWKFIDLDKNEVEVETVEGPPRKEENIEESLP</sequence>
<gene>
    <name evidence="1" type="ordered locus">MCP_0188</name>
</gene>
<evidence type="ECO:0000313" key="2">
    <source>
        <dbReference type="Proteomes" id="UP000001882"/>
    </source>
</evidence>
<dbReference type="STRING" id="304371.MCP_0188"/>
<reference evidence="1 2" key="1">
    <citation type="journal article" date="2007" name="Appl. Environ. Microbiol.">
        <title>Isolation of key methanogens for global methane emission from rice paddy fields: a novel isolate affiliated with the clone cluster rice cluster I.</title>
        <authorList>
            <person name="Sakai S."/>
            <person name="Imachi H."/>
            <person name="Sekiguchi Y."/>
            <person name="Ohashi A."/>
            <person name="Harada H."/>
            <person name="Kamagata Y."/>
        </authorList>
    </citation>
    <scope>NUCLEOTIDE SEQUENCE [LARGE SCALE GENOMIC DNA]</scope>
    <source>
        <strain evidence="2">DSM 17711 / JCM 13418 / NBRC 101707 / SANAE</strain>
    </source>
</reference>
<accession>D1YUY8</accession>
<dbReference type="Proteomes" id="UP000001882">
    <property type="component" value="Chromosome"/>
</dbReference>
<dbReference type="AlphaFoldDB" id="D1YUY8"/>
<reference evidence="1 2" key="2">
    <citation type="journal article" date="2008" name="Int. J. Syst. Evol. Microbiol.">
        <title>Methanocella paludicola gen. nov., sp. nov., a methane-producing archaeon, the first isolate of the lineage 'Rice Cluster I', and proposal of the new archaeal order Methanocellales ord. nov.</title>
        <authorList>
            <person name="Sakai S."/>
            <person name="Imachi H."/>
            <person name="Hanada S."/>
            <person name="Ohashi A."/>
            <person name="Harada H."/>
            <person name="Kamagata Y."/>
        </authorList>
    </citation>
    <scope>NUCLEOTIDE SEQUENCE [LARGE SCALE GENOMIC DNA]</scope>
    <source>
        <strain evidence="2">DSM 17711 / JCM 13418 / NBRC 101707 / SANAE</strain>
    </source>
</reference>
<proteinExistence type="predicted"/>
<keyword evidence="2" id="KW-1185">Reference proteome</keyword>
<protein>
    <submittedName>
        <fullName evidence="1">Uncharacterized protein</fullName>
    </submittedName>
</protein>
<dbReference type="eggNOG" id="arCOG01139">
    <property type="taxonomic scope" value="Archaea"/>
</dbReference>
<evidence type="ECO:0000313" key="1">
    <source>
        <dbReference type="EMBL" id="BAI60260.1"/>
    </source>
</evidence>
<dbReference type="GeneID" id="8680337"/>
<reference evidence="2" key="3">
    <citation type="journal article" date="2011" name="PLoS ONE">
        <title>Genome sequence of a mesophilic hydrogenotrophic methanogen Methanocella paludicola, the first cultivated representative of the order Methanocellales.</title>
        <authorList>
            <person name="Sakai S."/>
            <person name="Takaki Y."/>
            <person name="Shimamura S."/>
            <person name="Sekine M."/>
            <person name="Tajima T."/>
            <person name="Kosugi H."/>
            <person name="Ichikawa N."/>
            <person name="Tasumi E."/>
            <person name="Hiraki A.T."/>
            <person name="Shimizu A."/>
            <person name="Kato Y."/>
            <person name="Nishiko R."/>
            <person name="Mori K."/>
            <person name="Fujita N."/>
            <person name="Imachi H."/>
            <person name="Takai K."/>
        </authorList>
    </citation>
    <scope>NUCLEOTIDE SEQUENCE [LARGE SCALE GENOMIC DNA]</scope>
    <source>
        <strain evidence="2">DSM 17711 / JCM 13418 / NBRC 101707 / SANAE</strain>
    </source>
</reference>
<dbReference type="RefSeq" id="WP_012898940.1">
    <property type="nucleotide sequence ID" value="NC_013665.1"/>
</dbReference>
<dbReference type="InParanoid" id="D1YUY8"/>
<organism evidence="1 2">
    <name type="scientific">Methanocella paludicola (strain DSM 17711 / JCM 13418 / NBRC 101707 / SANAE)</name>
    <dbReference type="NCBI Taxonomy" id="304371"/>
    <lineage>
        <taxon>Archaea</taxon>
        <taxon>Methanobacteriati</taxon>
        <taxon>Methanobacteriota</taxon>
        <taxon>Stenosarchaea group</taxon>
        <taxon>Methanomicrobia</taxon>
        <taxon>Methanocellales</taxon>
        <taxon>Methanocellaceae</taxon>
        <taxon>Methanocella</taxon>
    </lineage>
</organism>